<comment type="similarity">
    <text evidence="1 7">Belongs to the bacterial ribosomal protein bL31 family. Type A subfamily.</text>
</comment>
<feature type="binding site" evidence="7">
    <location>
        <position position="37"/>
    </location>
    <ligand>
        <name>Zn(2+)</name>
        <dbReference type="ChEBI" id="CHEBI:29105"/>
    </ligand>
</feature>
<gene>
    <name evidence="7" type="primary">rpmE</name>
    <name evidence="9" type="ORF">DEQ80_00015</name>
</gene>
<comment type="subunit">
    <text evidence="7">Part of the 50S ribosomal subunit.</text>
</comment>
<organism evidence="9 10">
    <name type="scientific">Anaerolinea thermolimosa</name>
    <dbReference type="NCBI Taxonomy" id="229919"/>
    <lineage>
        <taxon>Bacteria</taxon>
        <taxon>Bacillati</taxon>
        <taxon>Chloroflexota</taxon>
        <taxon>Anaerolineae</taxon>
        <taxon>Anaerolineales</taxon>
        <taxon>Anaerolineaceae</taxon>
        <taxon>Anaerolinea</taxon>
    </lineage>
</organism>
<evidence type="ECO:0000313" key="9">
    <source>
        <dbReference type="EMBL" id="HCE16222.1"/>
    </source>
</evidence>
<dbReference type="Proteomes" id="UP000264141">
    <property type="component" value="Unassembled WGS sequence"/>
</dbReference>
<dbReference type="GO" id="GO:0006412">
    <property type="term" value="P:translation"/>
    <property type="evidence" value="ECO:0007669"/>
    <property type="project" value="UniProtKB-UniRule"/>
</dbReference>
<keyword evidence="3 7" id="KW-0694">RNA-binding</keyword>
<protein>
    <recommendedName>
        <fullName evidence="6 7">Large ribosomal subunit protein bL31</fullName>
    </recommendedName>
</protein>
<feature type="binding site" evidence="7">
    <location>
        <position position="19"/>
    </location>
    <ligand>
        <name>Zn(2+)</name>
        <dbReference type="ChEBI" id="CHEBI:29105"/>
    </ligand>
</feature>
<proteinExistence type="inferred from homology"/>
<dbReference type="GO" id="GO:0006351">
    <property type="term" value="P:DNA-templated transcription"/>
    <property type="evidence" value="ECO:0007669"/>
    <property type="project" value="InterPro"/>
</dbReference>
<evidence type="ECO:0000256" key="1">
    <source>
        <dbReference type="ARBA" id="ARBA00009296"/>
    </source>
</evidence>
<accession>A0A3D1JCH0</accession>
<dbReference type="Gene3D" id="1.10.150.20">
    <property type="entry name" value="5' to 3' exonuclease, C-terminal subdomain"/>
    <property type="match status" value="1"/>
</dbReference>
<keyword evidence="7" id="KW-0479">Metal-binding</keyword>
<dbReference type="PRINTS" id="PR01249">
    <property type="entry name" value="RIBOSOMALL31"/>
</dbReference>
<comment type="cofactor">
    <cofactor evidence="7">
        <name>Zn(2+)</name>
        <dbReference type="ChEBI" id="CHEBI:29105"/>
    </cofactor>
    <text evidence="7">Binds 1 zinc ion per subunit.</text>
</comment>
<evidence type="ECO:0000256" key="4">
    <source>
        <dbReference type="ARBA" id="ARBA00022980"/>
    </source>
</evidence>
<evidence type="ECO:0000256" key="3">
    <source>
        <dbReference type="ARBA" id="ARBA00022884"/>
    </source>
</evidence>
<dbReference type="OrthoDB" id="9803251at2"/>
<feature type="domain" description="RNA polymerase alpha subunit C-terminal" evidence="8">
    <location>
        <begin position="78"/>
        <end position="143"/>
    </location>
</feature>
<dbReference type="EMBL" id="DPBP01000001">
    <property type="protein sequence ID" value="HCE16222.1"/>
    <property type="molecule type" value="Genomic_DNA"/>
</dbReference>
<name>A0A3D1JCH0_9CHLR</name>
<evidence type="ECO:0000256" key="2">
    <source>
        <dbReference type="ARBA" id="ARBA00022730"/>
    </source>
</evidence>
<dbReference type="InterPro" id="IPR011260">
    <property type="entry name" value="RNAP_asu_C"/>
</dbReference>
<feature type="binding site" evidence="7">
    <location>
        <position position="17"/>
    </location>
    <ligand>
        <name>Zn(2+)</name>
        <dbReference type="ChEBI" id="CHEBI:29105"/>
    </ligand>
</feature>
<comment type="function">
    <text evidence="7">Binds the 23S rRNA.</text>
</comment>
<evidence type="ECO:0000256" key="7">
    <source>
        <dbReference type="HAMAP-Rule" id="MF_00501"/>
    </source>
</evidence>
<dbReference type="STRING" id="229919.GCA_001050195_02374"/>
<dbReference type="Gene3D" id="4.10.830.30">
    <property type="entry name" value="Ribosomal protein L31"/>
    <property type="match status" value="1"/>
</dbReference>
<dbReference type="Pfam" id="PF03118">
    <property type="entry name" value="RNA_pol_A_CTD"/>
    <property type="match status" value="1"/>
</dbReference>
<dbReference type="GO" id="GO:1990904">
    <property type="term" value="C:ribonucleoprotein complex"/>
    <property type="evidence" value="ECO:0007669"/>
    <property type="project" value="UniProtKB-KW"/>
</dbReference>
<dbReference type="GO" id="GO:0019843">
    <property type="term" value="F:rRNA binding"/>
    <property type="evidence" value="ECO:0007669"/>
    <property type="project" value="UniProtKB-KW"/>
</dbReference>
<keyword evidence="7" id="KW-0862">Zinc</keyword>
<dbReference type="PANTHER" id="PTHR33280:SF1">
    <property type="entry name" value="LARGE RIBOSOMAL SUBUNIT PROTEIN BL31C"/>
    <property type="match status" value="1"/>
</dbReference>
<dbReference type="InterPro" id="IPR027491">
    <property type="entry name" value="Ribosomal_bL31_A"/>
</dbReference>
<dbReference type="GO" id="GO:0005840">
    <property type="term" value="C:ribosome"/>
    <property type="evidence" value="ECO:0007669"/>
    <property type="project" value="UniProtKB-KW"/>
</dbReference>
<dbReference type="InterPro" id="IPR002150">
    <property type="entry name" value="Ribosomal_bL31"/>
</dbReference>
<dbReference type="AlphaFoldDB" id="A0A3D1JCH0"/>
<dbReference type="GO" id="GO:0003899">
    <property type="term" value="F:DNA-directed RNA polymerase activity"/>
    <property type="evidence" value="ECO:0007669"/>
    <property type="project" value="InterPro"/>
</dbReference>
<dbReference type="SUPFAM" id="SSF47789">
    <property type="entry name" value="C-terminal domain of RNA polymerase alpha subunit"/>
    <property type="match status" value="1"/>
</dbReference>
<dbReference type="PROSITE" id="PS01143">
    <property type="entry name" value="RIBOSOMAL_L31"/>
    <property type="match status" value="1"/>
</dbReference>
<feature type="binding site" evidence="7">
    <location>
        <position position="40"/>
    </location>
    <ligand>
        <name>Zn(2+)</name>
        <dbReference type="ChEBI" id="CHEBI:29105"/>
    </ligand>
</feature>
<dbReference type="PANTHER" id="PTHR33280">
    <property type="entry name" value="50S RIBOSOMAL PROTEIN L31, CHLOROPLASTIC"/>
    <property type="match status" value="1"/>
</dbReference>
<evidence type="ECO:0000256" key="6">
    <source>
        <dbReference type="ARBA" id="ARBA00035687"/>
    </source>
</evidence>
<evidence type="ECO:0000256" key="5">
    <source>
        <dbReference type="ARBA" id="ARBA00023274"/>
    </source>
</evidence>
<evidence type="ECO:0000259" key="8">
    <source>
        <dbReference type="Pfam" id="PF03118"/>
    </source>
</evidence>
<dbReference type="SUPFAM" id="SSF143800">
    <property type="entry name" value="L28p-like"/>
    <property type="match status" value="1"/>
</dbReference>
<dbReference type="HAMAP" id="MF_00501">
    <property type="entry name" value="Ribosomal_bL31_1"/>
    <property type="match status" value="1"/>
</dbReference>
<dbReference type="NCBIfam" id="NF000612">
    <property type="entry name" value="PRK00019.1"/>
    <property type="match status" value="1"/>
</dbReference>
<keyword evidence="5 7" id="KW-0687">Ribonucleoprotein</keyword>
<comment type="caution">
    <text evidence="9">The sequence shown here is derived from an EMBL/GenBank/DDBJ whole genome shotgun (WGS) entry which is preliminary data.</text>
</comment>
<dbReference type="NCBIfam" id="TIGR00105">
    <property type="entry name" value="L31"/>
    <property type="match status" value="1"/>
</dbReference>
<dbReference type="GO" id="GO:0046872">
    <property type="term" value="F:metal ion binding"/>
    <property type="evidence" value="ECO:0007669"/>
    <property type="project" value="UniProtKB-KW"/>
</dbReference>
<dbReference type="Pfam" id="PF01197">
    <property type="entry name" value="Ribosomal_L31"/>
    <property type="match status" value="1"/>
</dbReference>
<dbReference type="InterPro" id="IPR042105">
    <property type="entry name" value="Ribosomal_bL31_sf"/>
</dbReference>
<keyword evidence="2 7" id="KW-0699">rRNA-binding</keyword>
<reference evidence="9 10" key="1">
    <citation type="journal article" date="2018" name="Nat. Biotechnol.">
        <title>A standardized bacterial taxonomy based on genome phylogeny substantially revises the tree of life.</title>
        <authorList>
            <person name="Parks D.H."/>
            <person name="Chuvochina M."/>
            <person name="Waite D.W."/>
            <person name="Rinke C."/>
            <person name="Skarshewski A."/>
            <person name="Chaumeil P.A."/>
            <person name="Hugenholtz P."/>
        </authorList>
    </citation>
    <scope>NUCLEOTIDE SEQUENCE [LARGE SCALE GENOMIC DNA]</scope>
    <source>
        <strain evidence="9">UBA8781</strain>
    </source>
</reference>
<keyword evidence="4 7" id="KW-0689">Ribosomal protein</keyword>
<dbReference type="GO" id="GO:0003735">
    <property type="term" value="F:structural constituent of ribosome"/>
    <property type="evidence" value="ECO:0007669"/>
    <property type="project" value="InterPro"/>
</dbReference>
<evidence type="ECO:0000313" key="10">
    <source>
        <dbReference type="Proteomes" id="UP000264141"/>
    </source>
</evidence>
<sequence>MKKGIHPTFYTDAVVICACGNTWTTGSTKKTIHTEVCSKCHPFYTGEQARIVDSEGQVDRFYRKLQARQSFVEQQKAREEARTSLERPIVELNLGNRATDALTKAGIATVGQVLALLEQGEASVLAIEGFGRKSLIDLKKALRNLGYQLPAAADEIAV</sequence>
<dbReference type="InterPro" id="IPR034704">
    <property type="entry name" value="Ribosomal_bL28/bL31-like_sf"/>
</dbReference>
<dbReference type="GO" id="GO:0003677">
    <property type="term" value="F:DNA binding"/>
    <property type="evidence" value="ECO:0007669"/>
    <property type="project" value="InterPro"/>
</dbReference>